<dbReference type="GO" id="GO:0004058">
    <property type="term" value="F:aromatic-L-amino-acid decarboxylase activity"/>
    <property type="evidence" value="ECO:0007669"/>
    <property type="project" value="UniProtKB-EC"/>
</dbReference>
<evidence type="ECO:0000256" key="6">
    <source>
        <dbReference type="ARBA" id="ARBA00022898"/>
    </source>
</evidence>
<evidence type="ECO:0000256" key="9">
    <source>
        <dbReference type="ARBA" id="ARBA00040968"/>
    </source>
</evidence>
<dbReference type="FunFam" id="1.20.1340.10:FF:000001">
    <property type="entry name" value="Histidine decarboxylase"/>
    <property type="match status" value="1"/>
</dbReference>
<dbReference type="GO" id="GO:0042423">
    <property type="term" value="P:catecholamine biosynthetic process"/>
    <property type="evidence" value="ECO:0007669"/>
    <property type="project" value="UniProtKB-KW"/>
</dbReference>
<reference evidence="13" key="1">
    <citation type="journal article" date="2013" name="Genome Biol. Evol.">
        <title>Punctuated emergences of genetic and phenotypic innovations in eumetazoan, bilaterian, euteleostome, and hominidae ancestors.</title>
        <authorList>
            <person name="Wenger Y."/>
            <person name="Galliot B."/>
        </authorList>
    </citation>
    <scope>NUCLEOTIDE SEQUENCE</scope>
    <source>
        <tissue evidence="13">Whole animals</tissue>
    </source>
</reference>
<dbReference type="InterPro" id="IPR010977">
    <property type="entry name" value="Aromatic_deC"/>
</dbReference>
<evidence type="ECO:0000256" key="8">
    <source>
        <dbReference type="ARBA" id="ARBA00038886"/>
    </source>
</evidence>
<evidence type="ECO:0000256" key="4">
    <source>
        <dbReference type="ARBA" id="ARBA00022584"/>
    </source>
</evidence>
<organism evidence="13">
    <name type="scientific">Hydra vulgaris</name>
    <name type="common">Hydra</name>
    <name type="synonym">Hydra attenuata</name>
    <dbReference type="NCBI Taxonomy" id="6087"/>
    <lineage>
        <taxon>Eukaryota</taxon>
        <taxon>Metazoa</taxon>
        <taxon>Cnidaria</taxon>
        <taxon>Hydrozoa</taxon>
        <taxon>Hydroidolina</taxon>
        <taxon>Anthoathecata</taxon>
        <taxon>Aplanulata</taxon>
        <taxon>Hydridae</taxon>
        <taxon>Hydra</taxon>
    </lineage>
</organism>
<evidence type="ECO:0000256" key="1">
    <source>
        <dbReference type="ARBA" id="ARBA00001933"/>
    </source>
</evidence>
<evidence type="ECO:0000256" key="2">
    <source>
        <dbReference type="ARBA" id="ARBA00009533"/>
    </source>
</evidence>
<keyword evidence="5" id="KW-0210">Decarboxylase</keyword>
<dbReference type="InterPro" id="IPR015422">
    <property type="entry name" value="PyrdxlP-dep_Trfase_small"/>
</dbReference>
<dbReference type="Gene3D" id="3.90.1150.10">
    <property type="entry name" value="Aspartate Aminotransferase, domain 1"/>
    <property type="match status" value="1"/>
</dbReference>
<dbReference type="PANTHER" id="PTHR11999">
    <property type="entry name" value="GROUP II PYRIDOXAL-5-PHOSPHATE DECARBOXYLASE"/>
    <property type="match status" value="1"/>
</dbReference>
<protein>
    <recommendedName>
        <fullName evidence="9">Aromatic-L-amino-acid decarboxylase</fullName>
        <ecNumber evidence="8">4.1.1.28</ecNumber>
    </recommendedName>
    <alternativeName>
        <fullName evidence="10">DOPA decarboxylase</fullName>
    </alternativeName>
</protein>
<dbReference type="InterPro" id="IPR015424">
    <property type="entry name" value="PyrdxlP-dep_Trfase"/>
</dbReference>
<dbReference type="Gene3D" id="1.20.1340.10">
    <property type="entry name" value="dopa decarboxylase, N-terminal domain"/>
    <property type="match status" value="1"/>
</dbReference>
<keyword evidence="6 11" id="KW-0663">Pyridoxal phosphate</keyword>
<dbReference type="Gene3D" id="3.40.640.10">
    <property type="entry name" value="Type I PLP-dependent aspartate aminotransferase-like (Major domain)"/>
    <property type="match status" value="1"/>
</dbReference>
<evidence type="ECO:0000256" key="12">
    <source>
        <dbReference type="RuleBase" id="RU000382"/>
    </source>
</evidence>
<dbReference type="Pfam" id="PF00282">
    <property type="entry name" value="Pyridoxal_deC"/>
    <property type="match status" value="1"/>
</dbReference>
<dbReference type="EC" id="4.1.1.28" evidence="8"/>
<dbReference type="InterPro" id="IPR015421">
    <property type="entry name" value="PyrdxlP-dep_Trfase_major"/>
</dbReference>
<dbReference type="CDD" id="cd06450">
    <property type="entry name" value="DOPA_deC_like"/>
    <property type="match status" value="1"/>
</dbReference>
<dbReference type="InterPro" id="IPR021115">
    <property type="entry name" value="Pyridoxal-P_BS"/>
</dbReference>
<evidence type="ECO:0000313" key="13">
    <source>
        <dbReference type="EMBL" id="CDG71265.1"/>
    </source>
</evidence>
<keyword evidence="7 12" id="KW-0456">Lyase</keyword>
<dbReference type="AlphaFoldDB" id="T2MH52"/>
<dbReference type="GO" id="GO:0042427">
    <property type="term" value="P:serotonin biosynthetic process"/>
    <property type="evidence" value="ECO:0007669"/>
    <property type="project" value="TreeGrafter"/>
</dbReference>
<dbReference type="PANTHER" id="PTHR11999:SF167">
    <property type="entry name" value="AROMATIC-L-AMINO-ACID DECARBOXYLASE"/>
    <property type="match status" value="1"/>
</dbReference>
<dbReference type="GO" id="GO:0006520">
    <property type="term" value="P:amino acid metabolic process"/>
    <property type="evidence" value="ECO:0007669"/>
    <property type="project" value="InterPro"/>
</dbReference>
<comment type="similarity">
    <text evidence="2 12">Belongs to the group II decarboxylase family.</text>
</comment>
<dbReference type="PROSITE" id="PS00392">
    <property type="entry name" value="DDC_GAD_HDC_YDC"/>
    <property type="match status" value="1"/>
</dbReference>
<evidence type="ECO:0000256" key="5">
    <source>
        <dbReference type="ARBA" id="ARBA00022793"/>
    </source>
</evidence>
<evidence type="ECO:0000256" key="11">
    <source>
        <dbReference type="PIRSR" id="PIRSR602129-50"/>
    </source>
</evidence>
<keyword evidence="4" id="KW-0127">Catecholamine biosynthesis</keyword>
<dbReference type="EMBL" id="HAAD01005033">
    <property type="protein sequence ID" value="CDG71265.1"/>
    <property type="molecule type" value="mRNA"/>
</dbReference>
<dbReference type="FunFam" id="3.40.640.10:FF:000025">
    <property type="entry name" value="Histidine decarboxylase"/>
    <property type="match status" value="1"/>
</dbReference>
<dbReference type="GO" id="GO:0005737">
    <property type="term" value="C:cytoplasm"/>
    <property type="evidence" value="ECO:0007669"/>
    <property type="project" value="TreeGrafter"/>
</dbReference>
<dbReference type="OrthoDB" id="5947997at2759"/>
<sequence>MYNFNMKKLLANGVVQLFNFRKFSQKQLCEEKIFGIEEFKKFSKEMIDYVANYYENVEDRKVLPKIKPGYLKSLIPSKAPVEPDKWENIMDDIEKVIMPGVTHWRHPHFHAFYPTANSFPSVVADILVNALSAPGFSWISMPVSTELEMVMMDWIADLIGLPQYFKFSSNSTGGGVIQSFASDATYLTLILARSIALSKKSNKEAQSKLVMYTSSQANYSVIKAALLAGVKLHYVDTDSLFRLDGTSLAKAIKKDKECGFVPFYLCANLGTTTSCAFDRIEELGPICNKENIWLHVDAAYAGSSFVCEENRHFMKGIELVDSFNFNLHKWMLVNMDCSALWLKDKSKLSNAFNVEALYLHDSTSEKIPQYRHWQIPLARRFRSLKIWFTLRLYGQKGIQSYIRNHIELARRFEELVRSDKRFEICYPVTMGLVCFRIKGSNELNEKLNMSINSEGSIFITPSKLGDKYILRFVVTYEHANLDHINYAWDVIKKHAELL</sequence>
<evidence type="ECO:0000256" key="10">
    <source>
        <dbReference type="ARBA" id="ARBA00041275"/>
    </source>
</evidence>
<evidence type="ECO:0000256" key="7">
    <source>
        <dbReference type="ARBA" id="ARBA00023239"/>
    </source>
</evidence>
<dbReference type="GO" id="GO:0030170">
    <property type="term" value="F:pyridoxal phosphate binding"/>
    <property type="evidence" value="ECO:0007669"/>
    <property type="project" value="InterPro"/>
</dbReference>
<dbReference type="InterPro" id="IPR002129">
    <property type="entry name" value="PyrdxlP-dep_de-COase"/>
</dbReference>
<dbReference type="PRINTS" id="PR00800">
    <property type="entry name" value="YHDCRBOXLASE"/>
</dbReference>
<feature type="modified residue" description="N6-(pyridoxal phosphate)lysine" evidence="11">
    <location>
        <position position="329"/>
    </location>
</feature>
<comment type="subunit">
    <text evidence="3">Homodimer.</text>
</comment>
<gene>
    <name evidence="13" type="primary">DDC</name>
</gene>
<evidence type="ECO:0000256" key="3">
    <source>
        <dbReference type="ARBA" id="ARBA00011738"/>
    </source>
</evidence>
<accession>T2MH52</accession>
<dbReference type="GO" id="GO:0019752">
    <property type="term" value="P:carboxylic acid metabolic process"/>
    <property type="evidence" value="ECO:0007669"/>
    <property type="project" value="InterPro"/>
</dbReference>
<dbReference type="SUPFAM" id="SSF53383">
    <property type="entry name" value="PLP-dependent transferases"/>
    <property type="match status" value="1"/>
</dbReference>
<proteinExistence type="evidence at transcript level"/>
<name>T2MH52_HYDVU</name>
<comment type="cofactor">
    <cofactor evidence="1 11 12">
        <name>pyridoxal 5'-phosphate</name>
        <dbReference type="ChEBI" id="CHEBI:597326"/>
    </cofactor>
</comment>